<organism evidence="1">
    <name type="scientific">marine metagenome</name>
    <dbReference type="NCBI Taxonomy" id="408172"/>
    <lineage>
        <taxon>unclassified sequences</taxon>
        <taxon>metagenomes</taxon>
        <taxon>ecological metagenomes</taxon>
    </lineage>
</organism>
<dbReference type="EMBL" id="UINC01090168">
    <property type="protein sequence ID" value="SVC41869.1"/>
    <property type="molecule type" value="Genomic_DNA"/>
</dbReference>
<dbReference type="AlphaFoldDB" id="A0A382LYN7"/>
<accession>A0A382LYN7</accession>
<protein>
    <submittedName>
        <fullName evidence="1">Uncharacterized protein</fullName>
    </submittedName>
</protein>
<gene>
    <name evidence="1" type="ORF">METZ01_LOCUS294723</name>
</gene>
<proteinExistence type="predicted"/>
<feature type="non-terminal residue" evidence="1">
    <location>
        <position position="1"/>
    </location>
</feature>
<evidence type="ECO:0000313" key="1">
    <source>
        <dbReference type="EMBL" id="SVC41869.1"/>
    </source>
</evidence>
<feature type="non-terminal residue" evidence="1">
    <location>
        <position position="83"/>
    </location>
</feature>
<sequence length="83" mass="9668">MTIENENKKYRLAYFVTHPIQYQAPLLKLLSARPEIDLKVFFVRDFSLSAHILHEFSSGAKWDTPLLSGYGYSFLHKIFDTDS</sequence>
<name>A0A382LYN7_9ZZZZ</name>
<reference evidence="1" key="1">
    <citation type="submission" date="2018-05" db="EMBL/GenBank/DDBJ databases">
        <authorList>
            <person name="Lanie J.A."/>
            <person name="Ng W.-L."/>
            <person name="Kazmierczak K.M."/>
            <person name="Andrzejewski T.M."/>
            <person name="Davidsen T.M."/>
            <person name="Wayne K.J."/>
            <person name="Tettelin H."/>
            <person name="Glass J.I."/>
            <person name="Rusch D."/>
            <person name="Podicherti R."/>
            <person name="Tsui H.-C.T."/>
            <person name="Winkler M.E."/>
        </authorList>
    </citation>
    <scope>NUCLEOTIDE SEQUENCE</scope>
</reference>